<comment type="similarity">
    <text evidence="1">Belongs to the VEFS (VRN2-EMF2-FIS2-SU(Z)12) family.</text>
</comment>
<evidence type="ECO:0000313" key="8">
    <source>
        <dbReference type="EMBL" id="RDX88310.1"/>
    </source>
</evidence>
<keyword evidence="3" id="KW-0863">Zinc-finger</keyword>
<dbReference type="EMBL" id="QJKJ01005979">
    <property type="protein sequence ID" value="RDX88310.1"/>
    <property type="molecule type" value="Genomic_DNA"/>
</dbReference>
<dbReference type="STRING" id="157652.A0A371GCN3"/>
<dbReference type="PANTHER" id="PTHR22597:SF22">
    <property type="entry name" value="POLYCOMB GROUP PROTEIN EMBRYONIC FLOWER 2-RELATED"/>
    <property type="match status" value="1"/>
</dbReference>
<protein>
    <submittedName>
        <fullName evidence="8">Polycomb group protein EMBRYONIC FLOWER 2</fullName>
    </submittedName>
</protein>
<evidence type="ECO:0000256" key="4">
    <source>
        <dbReference type="ARBA" id="ARBA00022833"/>
    </source>
</evidence>
<keyword evidence="9" id="KW-1185">Reference proteome</keyword>
<comment type="caution">
    <text evidence="8">The sequence shown here is derived from an EMBL/GenBank/DDBJ whole genome shotgun (WGS) entry which is preliminary data.</text>
</comment>
<evidence type="ECO:0000256" key="6">
    <source>
        <dbReference type="ARBA" id="ARBA00023163"/>
    </source>
</evidence>
<name>A0A371GCN3_MUCPR</name>
<evidence type="ECO:0000259" key="7">
    <source>
        <dbReference type="Pfam" id="PF09733"/>
    </source>
</evidence>
<accession>A0A371GCN3</accession>
<feature type="non-terminal residue" evidence="8">
    <location>
        <position position="1"/>
    </location>
</feature>
<proteinExistence type="inferred from homology"/>
<dbReference type="AlphaFoldDB" id="A0A371GCN3"/>
<dbReference type="PANTHER" id="PTHR22597">
    <property type="entry name" value="POLYCOMB GROUP PROTEIN"/>
    <property type="match status" value="1"/>
</dbReference>
<dbReference type="Proteomes" id="UP000257109">
    <property type="component" value="Unassembled WGS sequence"/>
</dbReference>
<keyword evidence="2" id="KW-0479">Metal-binding</keyword>
<reference evidence="8" key="1">
    <citation type="submission" date="2018-05" db="EMBL/GenBank/DDBJ databases">
        <title>Draft genome of Mucuna pruriens seed.</title>
        <authorList>
            <person name="Nnadi N.E."/>
            <person name="Vos R."/>
            <person name="Hasami M.H."/>
            <person name="Devisetty U.K."/>
            <person name="Aguiy J.C."/>
        </authorList>
    </citation>
    <scope>NUCLEOTIDE SEQUENCE [LARGE SCALE GENOMIC DNA]</scope>
    <source>
        <strain evidence="8">JCA_2017</strain>
    </source>
</reference>
<evidence type="ECO:0000256" key="5">
    <source>
        <dbReference type="ARBA" id="ARBA00023015"/>
    </source>
</evidence>
<dbReference type="GO" id="GO:0008270">
    <property type="term" value="F:zinc ion binding"/>
    <property type="evidence" value="ECO:0007669"/>
    <property type="project" value="UniProtKB-KW"/>
</dbReference>
<dbReference type="GO" id="GO:0005634">
    <property type="term" value="C:nucleus"/>
    <property type="evidence" value="ECO:0007669"/>
    <property type="project" value="UniProtKB-ARBA"/>
</dbReference>
<evidence type="ECO:0000256" key="2">
    <source>
        <dbReference type="ARBA" id="ARBA00022723"/>
    </source>
</evidence>
<keyword evidence="4" id="KW-0862">Zinc</keyword>
<dbReference type="InterPro" id="IPR019135">
    <property type="entry name" value="Polycomb_protein_VEFS-Box"/>
</dbReference>
<evidence type="ECO:0000256" key="1">
    <source>
        <dbReference type="ARBA" id="ARBA00007416"/>
    </source>
</evidence>
<dbReference type="Pfam" id="PF09733">
    <property type="entry name" value="VEFS-Box"/>
    <property type="match status" value="1"/>
</dbReference>
<keyword evidence="6" id="KW-0804">Transcription</keyword>
<dbReference type="CDD" id="cd21553">
    <property type="entry name" value="VEFS-box_EMF2-like"/>
    <property type="match status" value="1"/>
</dbReference>
<evidence type="ECO:0000256" key="3">
    <source>
        <dbReference type="ARBA" id="ARBA00022771"/>
    </source>
</evidence>
<dbReference type="OrthoDB" id="1429006at2759"/>
<feature type="domain" description="Polycomb protein VEFS-Box" evidence="7">
    <location>
        <begin position="320"/>
        <end position="431"/>
    </location>
</feature>
<dbReference type="GO" id="GO:0031490">
    <property type="term" value="F:chromatin DNA binding"/>
    <property type="evidence" value="ECO:0007669"/>
    <property type="project" value="TreeGrafter"/>
</dbReference>
<gene>
    <name evidence="8" type="primary">EMF2</name>
    <name evidence="8" type="ORF">CR513_30111</name>
</gene>
<keyword evidence="5" id="KW-0805">Transcription regulation</keyword>
<evidence type="ECO:0000313" key="9">
    <source>
        <dbReference type="Proteomes" id="UP000257109"/>
    </source>
</evidence>
<sequence length="457" mass="51609">MESQGYKAYYQLREREGGGPYQIHGTMFESRVAEVLVALFGYESEDFPSVYVSVKTNIWKLEKVLSNLRHLKEEFHLNSAKPPKRKELKNVSHGRANDTDQLLLAPEIPTRDTELLENADGVIGDMELFRFIHCKECITYCYDNAGSSAIILHPGLDCVPSISDHDTGPCAMLQIDHEGVSNAILHPGLNCVLSISDHDMLQIDHEGVSNAILHPGLDCVPSISDHDNGTRAMLQIDHEGVSNAIILHPGLDCVPSISDHDNGTHAMLQVAHKEVSNAILHPGPDCVPSISEHDHGTPAVPQVGKKEVLSIEHYDPKIIARFQKRKFYHSHKYQAMELEEVLLDEDSEDEINEGVHEIEDQRKLTILEATDSEKQFIPLWNKFVQKHRVLADGHMNWAYEAFTKYYCAELAQQWEVLMTKLANHGLLKAWTISKCSTILEQYRKLNSDCQNPKKLQF</sequence>
<organism evidence="8 9">
    <name type="scientific">Mucuna pruriens</name>
    <name type="common">Velvet bean</name>
    <name type="synonym">Dolichos pruriens</name>
    <dbReference type="NCBI Taxonomy" id="157652"/>
    <lineage>
        <taxon>Eukaryota</taxon>
        <taxon>Viridiplantae</taxon>
        <taxon>Streptophyta</taxon>
        <taxon>Embryophyta</taxon>
        <taxon>Tracheophyta</taxon>
        <taxon>Spermatophyta</taxon>
        <taxon>Magnoliopsida</taxon>
        <taxon>eudicotyledons</taxon>
        <taxon>Gunneridae</taxon>
        <taxon>Pentapetalae</taxon>
        <taxon>rosids</taxon>
        <taxon>fabids</taxon>
        <taxon>Fabales</taxon>
        <taxon>Fabaceae</taxon>
        <taxon>Papilionoideae</taxon>
        <taxon>50 kb inversion clade</taxon>
        <taxon>NPAAA clade</taxon>
        <taxon>indigoferoid/millettioid clade</taxon>
        <taxon>Phaseoleae</taxon>
        <taxon>Mucuna</taxon>
    </lineage>
</organism>